<dbReference type="STRING" id="7868.ENSCMIP00000002971"/>
<protein>
    <recommendedName>
        <fullName evidence="7">Ig-like domain-containing protein</fullName>
    </recommendedName>
</protein>
<evidence type="ECO:0000256" key="5">
    <source>
        <dbReference type="ARBA" id="ARBA00023319"/>
    </source>
</evidence>
<dbReference type="InterPro" id="IPR013783">
    <property type="entry name" value="Ig-like_fold"/>
</dbReference>
<dbReference type="SMART" id="SM00409">
    <property type="entry name" value="IG"/>
    <property type="match status" value="1"/>
</dbReference>
<evidence type="ECO:0000256" key="4">
    <source>
        <dbReference type="ARBA" id="ARBA00023170"/>
    </source>
</evidence>
<dbReference type="CDD" id="cd00099">
    <property type="entry name" value="IgV"/>
    <property type="match status" value="1"/>
</dbReference>
<reference evidence="9" key="2">
    <citation type="journal article" date="2007" name="PLoS Biol.">
        <title>Survey sequencing and comparative analysis of the elephant shark (Callorhinchus milii) genome.</title>
        <authorList>
            <person name="Venkatesh B."/>
            <person name="Kirkness E.F."/>
            <person name="Loh Y.H."/>
            <person name="Halpern A.L."/>
            <person name="Lee A.P."/>
            <person name="Johnson J."/>
            <person name="Dandona N."/>
            <person name="Viswanathan L.D."/>
            <person name="Tay A."/>
            <person name="Venter J.C."/>
            <person name="Strausberg R.L."/>
            <person name="Brenner S."/>
        </authorList>
    </citation>
    <scope>NUCLEOTIDE SEQUENCE [LARGE SCALE GENOMIC DNA]</scope>
</reference>
<reference evidence="9" key="3">
    <citation type="journal article" date="2014" name="Nature">
        <title>Elephant shark genome provides unique insights into gnathostome evolution.</title>
        <authorList>
            <consortium name="International Elephant Shark Genome Sequencing Consortium"/>
            <person name="Venkatesh B."/>
            <person name="Lee A.P."/>
            <person name="Ravi V."/>
            <person name="Maurya A.K."/>
            <person name="Lian M.M."/>
            <person name="Swann J.B."/>
            <person name="Ohta Y."/>
            <person name="Flajnik M.F."/>
            <person name="Sutoh Y."/>
            <person name="Kasahara M."/>
            <person name="Hoon S."/>
            <person name="Gangu V."/>
            <person name="Roy S.W."/>
            <person name="Irimia M."/>
            <person name="Korzh V."/>
            <person name="Kondrychyn I."/>
            <person name="Lim Z.W."/>
            <person name="Tay B.H."/>
            <person name="Tohari S."/>
            <person name="Kong K.W."/>
            <person name="Ho S."/>
            <person name="Lorente-Galdos B."/>
            <person name="Quilez J."/>
            <person name="Marques-Bonet T."/>
            <person name="Raney B.J."/>
            <person name="Ingham P.W."/>
            <person name="Tay A."/>
            <person name="Hillier L.W."/>
            <person name="Minx P."/>
            <person name="Boehm T."/>
            <person name="Wilson R.K."/>
            <person name="Brenner S."/>
            <person name="Warren W.C."/>
        </authorList>
    </citation>
    <scope>NUCLEOTIDE SEQUENCE [LARGE SCALE GENOMIC DNA]</scope>
</reference>
<dbReference type="GO" id="GO:0002250">
    <property type="term" value="P:adaptive immune response"/>
    <property type="evidence" value="ECO:0007669"/>
    <property type="project" value="UniProtKB-KW"/>
</dbReference>
<dbReference type="GeneTree" id="ENSGT00970000196780"/>
<dbReference type="PANTHER" id="PTHR19343:SF13">
    <property type="entry name" value="T CELL RECEPTOR ALPHA VARIABLE 21"/>
    <property type="match status" value="1"/>
</dbReference>
<dbReference type="InterPro" id="IPR051006">
    <property type="entry name" value="TCR_variable_domain"/>
</dbReference>
<dbReference type="Proteomes" id="UP000314986">
    <property type="component" value="Unassembled WGS sequence"/>
</dbReference>
<organism evidence="8 9">
    <name type="scientific">Callorhinchus milii</name>
    <name type="common">Ghost shark</name>
    <dbReference type="NCBI Taxonomy" id="7868"/>
    <lineage>
        <taxon>Eukaryota</taxon>
        <taxon>Metazoa</taxon>
        <taxon>Chordata</taxon>
        <taxon>Craniata</taxon>
        <taxon>Vertebrata</taxon>
        <taxon>Chondrichthyes</taxon>
        <taxon>Holocephali</taxon>
        <taxon>Chimaeriformes</taxon>
        <taxon>Callorhinchidae</taxon>
        <taxon>Callorhinchus</taxon>
    </lineage>
</organism>
<name>A0A4W3GHY1_CALMI</name>
<accession>A0A4W3GHY1</accession>
<dbReference type="InterPro" id="IPR003599">
    <property type="entry name" value="Ig_sub"/>
</dbReference>
<keyword evidence="2" id="KW-0391">Immunity</keyword>
<evidence type="ECO:0000313" key="9">
    <source>
        <dbReference type="Proteomes" id="UP000314986"/>
    </source>
</evidence>
<dbReference type="PANTHER" id="PTHR19343">
    <property type="entry name" value="T CELL RECEPTOR ALPHA VARIABLE 1-2"/>
    <property type="match status" value="1"/>
</dbReference>
<dbReference type="InterPro" id="IPR036179">
    <property type="entry name" value="Ig-like_dom_sf"/>
</dbReference>
<dbReference type="Gene3D" id="2.60.40.10">
    <property type="entry name" value="Immunoglobulins"/>
    <property type="match status" value="1"/>
</dbReference>
<keyword evidence="9" id="KW-1185">Reference proteome</keyword>
<keyword evidence="5" id="KW-0393">Immunoglobulin domain</keyword>
<keyword evidence="4" id="KW-0675">Receptor</keyword>
<reference evidence="9" key="1">
    <citation type="journal article" date="2006" name="Science">
        <title>Ancient noncoding elements conserved in the human genome.</title>
        <authorList>
            <person name="Venkatesh B."/>
            <person name="Kirkness E.F."/>
            <person name="Loh Y.H."/>
            <person name="Halpern A.L."/>
            <person name="Lee A.P."/>
            <person name="Johnson J."/>
            <person name="Dandona N."/>
            <person name="Viswanathan L.D."/>
            <person name="Tay A."/>
            <person name="Venter J.C."/>
            <person name="Strausberg R.L."/>
            <person name="Brenner S."/>
        </authorList>
    </citation>
    <scope>NUCLEOTIDE SEQUENCE [LARGE SCALE GENOMIC DNA]</scope>
</reference>
<keyword evidence="6" id="KW-1279">T cell receptor</keyword>
<keyword evidence="1" id="KW-0732">Signal</keyword>
<evidence type="ECO:0000256" key="3">
    <source>
        <dbReference type="ARBA" id="ARBA00023130"/>
    </source>
</evidence>
<dbReference type="InParanoid" id="A0A4W3GHY1"/>
<dbReference type="Ensembl" id="ENSCMIT00000003071.1">
    <property type="protein sequence ID" value="ENSCMIP00000002971.1"/>
    <property type="gene ID" value="ENSCMIG00000001743.1"/>
</dbReference>
<evidence type="ECO:0000259" key="7">
    <source>
        <dbReference type="PROSITE" id="PS50835"/>
    </source>
</evidence>
<keyword evidence="3" id="KW-1064">Adaptive immunity</keyword>
<dbReference type="AlphaFoldDB" id="A0A4W3GHY1"/>
<dbReference type="SUPFAM" id="SSF48726">
    <property type="entry name" value="Immunoglobulin"/>
    <property type="match status" value="1"/>
</dbReference>
<sequence>MAQIKELSTLIHSFALSTVDVTLILTLNCNLRPAGSNYTVSQSPPEQTAFAGERINLHCQYSGYCGQDFSVSWYRQSPGEGLKYLLHRNPSGEGGKPTGDHISVSLDTAKKISVLTIADLRLTDSAMYHCALSLHHSVTHHRKPRTITLITAKAGKQYS</sequence>
<dbReference type="GO" id="GO:0042101">
    <property type="term" value="C:T cell receptor complex"/>
    <property type="evidence" value="ECO:0007669"/>
    <property type="project" value="UniProtKB-KW"/>
</dbReference>
<dbReference type="PROSITE" id="PS50835">
    <property type="entry name" value="IG_LIKE"/>
    <property type="match status" value="1"/>
</dbReference>
<dbReference type="GO" id="GO:0042605">
    <property type="term" value="F:peptide antigen binding"/>
    <property type="evidence" value="ECO:0007669"/>
    <property type="project" value="TreeGrafter"/>
</dbReference>
<dbReference type="SMART" id="SM00406">
    <property type="entry name" value="IGv"/>
    <property type="match status" value="1"/>
</dbReference>
<evidence type="ECO:0000313" key="8">
    <source>
        <dbReference type="Ensembl" id="ENSCMIP00000002971.1"/>
    </source>
</evidence>
<proteinExistence type="predicted"/>
<evidence type="ECO:0000256" key="2">
    <source>
        <dbReference type="ARBA" id="ARBA00022859"/>
    </source>
</evidence>
<evidence type="ECO:0000256" key="1">
    <source>
        <dbReference type="ARBA" id="ARBA00022729"/>
    </source>
</evidence>
<feature type="domain" description="Ig-like" evidence="7">
    <location>
        <begin position="33"/>
        <end position="148"/>
    </location>
</feature>
<dbReference type="InterPro" id="IPR007110">
    <property type="entry name" value="Ig-like_dom"/>
</dbReference>
<evidence type="ECO:0000256" key="6">
    <source>
        <dbReference type="ARBA" id="ARBA00043266"/>
    </source>
</evidence>
<dbReference type="Pfam" id="PF07686">
    <property type="entry name" value="V-set"/>
    <property type="match status" value="1"/>
</dbReference>
<reference evidence="8" key="4">
    <citation type="submission" date="2025-08" db="UniProtKB">
        <authorList>
            <consortium name="Ensembl"/>
        </authorList>
    </citation>
    <scope>IDENTIFICATION</scope>
</reference>
<reference evidence="8" key="5">
    <citation type="submission" date="2025-09" db="UniProtKB">
        <authorList>
            <consortium name="Ensembl"/>
        </authorList>
    </citation>
    <scope>IDENTIFICATION</scope>
</reference>
<dbReference type="InterPro" id="IPR013106">
    <property type="entry name" value="Ig_V-set"/>
</dbReference>